<accession>A0AAD5MU09</accession>
<dbReference type="PANTHER" id="PTHR37962">
    <property type="entry name" value="MALE STERILE (3) 76CA"/>
    <property type="match status" value="1"/>
</dbReference>
<sequence length="95" mass="10322">MNMHIPLVKSVQELNGVAVWRMPSSVSQSKLAGRDTPSNACTIIAVRMAEVIHRTDTRMPTAICGKPVRGALLYKGLSEPKGSVLLMGRKAETYV</sequence>
<gene>
    <name evidence="1" type="ORF">KIN20_010380</name>
</gene>
<protein>
    <submittedName>
        <fullName evidence="1">Uncharacterized protein</fullName>
    </submittedName>
</protein>
<dbReference type="PANTHER" id="PTHR37962:SF2">
    <property type="entry name" value="MALE STERILE (3) 76CA"/>
    <property type="match status" value="1"/>
</dbReference>
<evidence type="ECO:0000313" key="2">
    <source>
        <dbReference type="Proteomes" id="UP001196413"/>
    </source>
</evidence>
<name>A0AAD5MU09_PARTN</name>
<organism evidence="1 2">
    <name type="scientific">Parelaphostrongylus tenuis</name>
    <name type="common">Meningeal worm</name>
    <dbReference type="NCBI Taxonomy" id="148309"/>
    <lineage>
        <taxon>Eukaryota</taxon>
        <taxon>Metazoa</taxon>
        <taxon>Ecdysozoa</taxon>
        <taxon>Nematoda</taxon>
        <taxon>Chromadorea</taxon>
        <taxon>Rhabditida</taxon>
        <taxon>Rhabditina</taxon>
        <taxon>Rhabditomorpha</taxon>
        <taxon>Strongyloidea</taxon>
        <taxon>Metastrongylidae</taxon>
        <taxon>Parelaphostrongylus</taxon>
    </lineage>
</organism>
<dbReference type="Proteomes" id="UP001196413">
    <property type="component" value="Unassembled WGS sequence"/>
</dbReference>
<dbReference type="EMBL" id="JAHQIW010001814">
    <property type="protein sequence ID" value="KAJ1353689.1"/>
    <property type="molecule type" value="Genomic_DNA"/>
</dbReference>
<keyword evidence="2" id="KW-1185">Reference proteome</keyword>
<comment type="caution">
    <text evidence="1">The sequence shown here is derived from an EMBL/GenBank/DDBJ whole genome shotgun (WGS) entry which is preliminary data.</text>
</comment>
<evidence type="ECO:0000313" key="1">
    <source>
        <dbReference type="EMBL" id="KAJ1353689.1"/>
    </source>
</evidence>
<dbReference type="AlphaFoldDB" id="A0AAD5MU09"/>
<reference evidence="1" key="1">
    <citation type="submission" date="2021-06" db="EMBL/GenBank/DDBJ databases">
        <title>Parelaphostrongylus tenuis whole genome reference sequence.</title>
        <authorList>
            <person name="Garwood T.J."/>
            <person name="Larsen P.A."/>
            <person name="Fountain-Jones N.M."/>
            <person name="Garbe J.R."/>
            <person name="Macchietto M.G."/>
            <person name="Kania S.A."/>
            <person name="Gerhold R.W."/>
            <person name="Richards J.E."/>
            <person name="Wolf T.M."/>
        </authorList>
    </citation>
    <scope>NUCLEOTIDE SEQUENCE</scope>
    <source>
        <strain evidence="1">MNPRO001-30</strain>
        <tissue evidence="1">Meninges</tissue>
    </source>
</reference>
<proteinExistence type="predicted"/>